<evidence type="ECO:0000256" key="1">
    <source>
        <dbReference type="SAM" id="MobiDB-lite"/>
    </source>
</evidence>
<reference evidence="2 3" key="1">
    <citation type="submission" date="2017-04" db="EMBL/GenBank/DDBJ databases">
        <title>Draft genome sequence of Marssonina coronaria NL1: causal agent of apple blotch.</title>
        <authorList>
            <person name="Cheng Q."/>
        </authorList>
    </citation>
    <scope>NUCLEOTIDE SEQUENCE [LARGE SCALE GENOMIC DNA]</scope>
    <source>
        <strain evidence="2 3">NL1</strain>
    </source>
</reference>
<dbReference type="EMBL" id="MZNU01000298">
    <property type="protein sequence ID" value="OWP00937.1"/>
    <property type="molecule type" value="Genomic_DNA"/>
</dbReference>
<feature type="compositionally biased region" description="Low complexity" evidence="1">
    <location>
        <begin position="1"/>
        <end position="30"/>
    </location>
</feature>
<evidence type="ECO:0000313" key="3">
    <source>
        <dbReference type="Proteomes" id="UP000242519"/>
    </source>
</evidence>
<feature type="compositionally biased region" description="Pro residues" evidence="1">
    <location>
        <begin position="68"/>
        <end position="80"/>
    </location>
</feature>
<name>A0A218YYS1_9HELO</name>
<protein>
    <submittedName>
        <fullName evidence="2">Uncharacterized protein</fullName>
    </submittedName>
</protein>
<dbReference type="AlphaFoldDB" id="A0A218YYS1"/>
<dbReference type="InParanoid" id="A0A218YYS1"/>
<comment type="caution">
    <text evidence="2">The sequence shown here is derived from an EMBL/GenBank/DDBJ whole genome shotgun (WGS) entry which is preliminary data.</text>
</comment>
<feature type="region of interest" description="Disordered" evidence="1">
    <location>
        <begin position="1"/>
        <end position="81"/>
    </location>
</feature>
<proteinExistence type="predicted"/>
<feature type="compositionally biased region" description="Polar residues" evidence="1">
    <location>
        <begin position="50"/>
        <end position="64"/>
    </location>
</feature>
<organism evidence="2 3">
    <name type="scientific">Diplocarpon coronariae</name>
    <dbReference type="NCBI Taxonomy" id="2795749"/>
    <lineage>
        <taxon>Eukaryota</taxon>
        <taxon>Fungi</taxon>
        <taxon>Dikarya</taxon>
        <taxon>Ascomycota</taxon>
        <taxon>Pezizomycotina</taxon>
        <taxon>Leotiomycetes</taxon>
        <taxon>Helotiales</taxon>
        <taxon>Drepanopezizaceae</taxon>
        <taxon>Diplocarpon</taxon>
    </lineage>
</organism>
<gene>
    <name evidence="2" type="ORF">B2J93_233</name>
</gene>
<sequence length="191" mass="19440">MSSSSCSSSCSSDSDSSSISTSISISISISNLAPPLSRTPATPVVVADSGPSTEQARPAQTPSDRVSAPPPTPHLLPPPTRGAALRRRLRERGLPRYRVGGPLVGTCGPSYPALQPPCGPAHARRYPPSRPALTSGWRLAAGGWRLAANPMTALVGGRGRGRGGRWPGGAALLLRLALVAAEVPGFPGAAG</sequence>
<dbReference type="Proteomes" id="UP000242519">
    <property type="component" value="Unassembled WGS sequence"/>
</dbReference>
<accession>A0A218YYS1</accession>
<keyword evidence="3" id="KW-1185">Reference proteome</keyword>
<evidence type="ECO:0000313" key="2">
    <source>
        <dbReference type="EMBL" id="OWP00937.1"/>
    </source>
</evidence>